<evidence type="ECO:0000313" key="2">
    <source>
        <dbReference type="EMBL" id="PJC23365.1"/>
    </source>
</evidence>
<evidence type="ECO:0000256" key="1">
    <source>
        <dbReference type="SAM" id="Phobius"/>
    </source>
</evidence>
<reference evidence="3" key="1">
    <citation type="submission" date="2017-09" db="EMBL/GenBank/DDBJ databases">
        <title>Depth-based differentiation of microbial function through sediment-hosted aquifers and enrichment of novel symbionts in the deep terrestrial subsurface.</title>
        <authorList>
            <person name="Probst A.J."/>
            <person name="Ladd B."/>
            <person name="Jarett J.K."/>
            <person name="Geller-Mcgrath D.E."/>
            <person name="Sieber C.M.K."/>
            <person name="Emerson J.B."/>
            <person name="Anantharaman K."/>
            <person name="Thomas B.C."/>
            <person name="Malmstrom R."/>
            <person name="Stieglmeier M."/>
            <person name="Klingl A."/>
            <person name="Woyke T."/>
            <person name="Ryan C.M."/>
            <person name="Banfield J.F."/>
        </authorList>
    </citation>
    <scope>NUCLEOTIDE SEQUENCE [LARGE SCALE GENOMIC DNA]</scope>
</reference>
<feature type="non-terminal residue" evidence="2">
    <location>
        <position position="1"/>
    </location>
</feature>
<name>A0A2M8EKX2_UNCKA</name>
<accession>A0A2M8EKX2</accession>
<protein>
    <submittedName>
        <fullName evidence="2">Uncharacterized protein</fullName>
    </submittedName>
</protein>
<proteinExistence type="predicted"/>
<evidence type="ECO:0000313" key="3">
    <source>
        <dbReference type="Proteomes" id="UP000229756"/>
    </source>
</evidence>
<keyword evidence="1" id="KW-1133">Transmembrane helix</keyword>
<organism evidence="2 3">
    <name type="scientific">candidate division WWE3 bacterium CG_4_9_14_0_2_um_filter_35_11</name>
    <dbReference type="NCBI Taxonomy" id="1975077"/>
    <lineage>
        <taxon>Bacteria</taxon>
        <taxon>Katanobacteria</taxon>
    </lineage>
</organism>
<comment type="caution">
    <text evidence="2">The sequence shown here is derived from an EMBL/GenBank/DDBJ whole genome shotgun (WGS) entry which is preliminary data.</text>
</comment>
<keyword evidence="1" id="KW-0812">Transmembrane</keyword>
<dbReference type="Proteomes" id="UP000229756">
    <property type="component" value="Unassembled WGS sequence"/>
</dbReference>
<dbReference type="AlphaFoldDB" id="A0A2M8EKX2"/>
<keyword evidence="1" id="KW-0472">Membrane</keyword>
<sequence length="99" mass="11676">KKELLNIHYLSVLGNYQVSAIYHLLASFDPKRLNLTIKEIEDKFRYTMNEKKELGKMAIQKADEINNMRMKGTPWAKIRSVLFIIQTILIVFTFLIIFI</sequence>
<feature type="transmembrane region" description="Helical" evidence="1">
    <location>
        <begin position="78"/>
        <end position="98"/>
    </location>
</feature>
<dbReference type="EMBL" id="PFSJ01000027">
    <property type="protein sequence ID" value="PJC23365.1"/>
    <property type="molecule type" value="Genomic_DNA"/>
</dbReference>
<gene>
    <name evidence="2" type="ORF">CO058_03825</name>
</gene>